<organism evidence="2 3">
    <name type="scientific">Mycena chlorophos</name>
    <name type="common">Agaric fungus</name>
    <name type="synonym">Agaricus chlorophos</name>
    <dbReference type="NCBI Taxonomy" id="658473"/>
    <lineage>
        <taxon>Eukaryota</taxon>
        <taxon>Fungi</taxon>
        <taxon>Dikarya</taxon>
        <taxon>Basidiomycota</taxon>
        <taxon>Agaricomycotina</taxon>
        <taxon>Agaricomycetes</taxon>
        <taxon>Agaricomycetidae</taxon>
        <taxon>Agaricales</taxon>
        <taxon>Marasmiineae</taxon>
        <taxon>Mycenaceae</taxon>
        <taxon>Mycena</taxon>
    </lineage>
</organism>
<evidence type="ECO:0000256" key="1">
    <source>
        <dbReference type="SAM" id="MobiDB-lite"/>
    </source>
</evidence>
<proteinExistence type="predicted"/>
<evidence type="ECO:0000313" key="2">
    <source>
        <dbReference type="EMBL" id="GAT61205.1"/>
    </source>
</evidence>
<feature type="compositionally biased region" description="Polar residues" evidence="1">
    <location>
        <begin position="129"/>
        <end position="139"/>
    </location>
</feature>
<gene>
    <name evidence="2" type="ORF">MCHLO_17254</name>
</gene>
<feature type="region of interest" description="Disordered" evidence="1">
    <location>
        <begin position="118"/>
        <end position="155"/>
    </location>
</feature>
<reference evidence="2" key="1">
    <citation type="submission" date="2014-09" db="EMBL/GenBank/DDBJ databases">
        <title>Genome sequence of the luminous mushroom Mycena chlorophos for searching fungal bioluminescence genes.</title>
        <authorList>
            <person name="Tanaka Y."/>
            <person name="Kasuga D."/>
            <person name="Oba Y."/>
            <person name="Hase S."/>
            <person name="Sato K."/>
            <person name="Oba Y."/>
            <person name="Sakakibara Y."/>
        </authorList>
    </citation>
    <scope>NUCLEOTIDE SEQUENCE</scope>
</reference>
<protein>
    <submittedName>
        <fullName evidence="2">Uncharacterized protein</fullName>
    </submittedName>
</protein>
<sequence>MVVSLVPRTSILLPEDDRSGRLQWRRSYVCFQRVHDEDADWCAARPNRELTLPSDVFFLPARRLHEPFVDLQGPERPALARRTRPPSKRPKVRKHSFLVESLLDWIADSVSPVIRPACNARRNGDPKPSTGSCTASKAQHANDQDLRPLPAPNHANDQDLLPLQSCWLGPSTAWRFPLGAMGIRPQLSLAASGLYHYQSRVFLTTARLCRTSDLALRLGAQITSTTRAVLPPSDV</sequence>
<name>A0ABQ0MCY6_MYCCL</name>
<evidence type="ECO:0000313" key="3">
    <source>
        <dbReference type="Proteomes" id="UP000815677"/>
    </source>
</evidence>
<dbReference type="EMBL" id="DF850006">
    <property type="protein sequence ID" value="GAT61205.1"/>
    <property type="molecule type" value="Genomic_DNA"/>
</dbReference>
<keyword evidence="3" id="KW-1185">Reference proteome</keyword>
<accession>A0ABQ0MCY6</accession>
<dbReference type="Proteomes" id="UP000815677">
    <property type="component" value="Unassembled WGS sequence"/>
</dbReference>